<dbReference type="InterPro" id="IPR050539">
    <property type="entry name" value="ThrE_Dicarb/AminoAcid_Exp"/>
</dbReference>
<dbReference type="STRING" id="626369.HMPREF0446_00745"/>
<dbReference type="GO" id="GO:0015744">
    <property type="term" value="P:succinate transport"/>
    <property type="evidence" value="ECO:0007669"/>
    <property type="project" value="TreeGrafter"/>
</dbReference>
<evidence type="ECO:0000256" key="1">
    <source>
        <dbReference type="ARBA" id="ARBA00004651"/>
    </source>
</evidence>
<comment type="similarity">
    <text evidence="7">Belongs to the ThrE exporter (TC 2.A.79) family.</text>
</comment>
<gene>
    <name evidence="10" type="ORF">HMPREF0446_00745</name>
</gene>
<keyword evidence="5 8" id="KW-1133">Transmembrane helix</keyword>
<proteinExistence type="inferred from homology"/>
<dbReference type="GO" id="GO:0005886">
    <property type="term" value="C:plasma membrane"/>
    <property type="evidence" value="ECO:0007669"/>
    <property type="project" value="UniProtKB-SubCell"/>
</dbReference>
<dbReference type="InterPro" id="IPR024528">
    <property type="entry name" value="ThrE_2"/>
</dbReference>
<keyword evidence="4 8" id="KW-0812">Transmembrane</keyword>
<evidence type="ECO:0000313" key="11">
    <source>
        <dbReference type="Proteomes" id="UP000002939"/>
    </source>
</evidence>
<dbReference type="HOGENOM" id="CLU_117642_3_0_9"/>
<dbReference type="eggNOG" id="COG3610">
    <property type="taxonomic scope" value="Bacteria"/>
</dbReference>
<keyword evidence="11" id="KW-1185">Reference proteome</keyword>
<feature type="transmembrane region" description="Helical" evidence="8">
    <location>
        <begin position="25"/>
        <end position="42"/>
    </location>
</feature>
<evidence type="ECO:0000313" key="10">
    <source>
        <dbReference type="EMBL" id="EEW93863.1"/>
    </source>
</evidence>
<dbReference type="AlphaFoldDB" id="D0BLB0"/>
<dbReference type="RefSeq" id="WP_006703018.1">
    <property type="nucleotide sequence ID" value="NZ_KI391971.1"/>
</dbReference>
<keyword evidence="3" id="KW-0997">Cell inner membrane</keyword>
<evidence type="ECO:0000256" key="3">
    <source>
        <dbReference type="ARBA" id="ARBA00022519"/>
    </source>
</evidence>
<evidence type="ECO:0000256" key="8">
    <source>
        <dbReference type="SAM" id="Phobius"/>
    </source>
</evidence>
<dbReference type="EMBL" id="ACRF02000011">
    <property type="protein sequence ID" value="EEW93863.1"/>
    <property type="molecule type" value="Genomic_DNA"/>
</dbReference>
<evidence type="ECO:0000256" key="7">
    <source>
        <dbReference type="ARBA" id="ARBA00034125"/>
    </source>
</evidence>
<dbReference type="PANTHER" id="PTHR34390:SF1">
    <property type="entry name" value="SUCCINATE TRANSPORTER SUBUNIT YJJB-RELATED"/>
    <property type="match status" value="1"/>
</dbReference>
<comment type="subcellular location">
    <subcellularLocation>
        <location evidence="1">Cell membrane</location>
        <topology evidence="1">Multi-pass membrane protein</topology>
    </subcellularLocation>
</comment>
<feature type="transmembrane region" description="Helical" evidence="8">
    <location>
        <begin position="78"/>
        <end position="97"/>
    </location>
</feature>
<evidence type="ECO:0000256" key="2">
    <source>
        <dbReference type="ARBA" id="ARBA00022475"/>
    </source>
</evidence>
<dbReference type="OrthoDB" id="9810047at2"/>
<accession>D0BLB0</accession>
<evidence type="ECO:0000256" key="4">
    <source>
        <dbReference type="ARBA" id="ARBA00022692"/>
    </source>
</evidence>
<keyword evidence="2" id="KW-1003">Cell membrane</keyword>
<name>D0BLB0_9LACT</name>
<feature type="domain" description="Threonine/Serine exporter ThrE" evidence="9">
    <location>
        <begin position="4"/>
        <end position="130"/>
    </location>
</feature>
<reference evidence="10" key="1">
    <citation type="submission" date="2009-09" db="EMBL/GenBank/DDBJ databases">
        <authorList>
            <consortium name="The Broad Institute Genome Sequencing Platform"/>
            <person name="Ward D."/>
            <person name="Feldgarden M."/>
            <person name="Earl A."/>
            <person name="Young S.K."/>
            <person name="Zeng Q."/>
            <person name="Koehrsen M."/>
            <person name="Alvarado L."/>
            <person name="Berlin A."/>
            <person name="Bochicchio J."/>
            <person name="Borenstein D."/>
            <person name="Chapman S.B."/>
            <person name="Chen Z."/>
            <person name="Engels R."/>
            <person name="Freedman E."/>
            <person name="Gellesch M."/>
            <person name="Goldberg J."/>
            <person name="Griggs A."/>
            <person name="Gujja S."/>
            <person name="Heilman E."/>
            <person name="Heiman D."/>
            <person name="Hepburn T."/>
            <person name="Howarth C."/>
            <person name="Jen D."/>
            <person name="Larson L."/>
            <person name="Lewis B."/>
            <person name="Mehta T."/>
            <person name="Park D."/>
            <person name="Pearson M."/>
            <person name="Roberts A."/>
            <person name="Saif S."/>
            <person name="Shea T."/>
            <person name="Shenoy N."/>
            <person name="Sisk P."/>
            <person name="Stolte C."/>
            <person name="Sykes S."/>
            <person name="Thomson T."/>
            <person name="Walk T."/>
            <person name="White J."/>
            <person name="Yandava C."/>
            <person name="Sibley C.D."/>
            <person name="Field T.R."/>
            <person name="Grinwis M."/>
            <person name="Eshaghurshan C.S."/>
            <person name="Surette M.G."/>
            <person name="Haas B."/>
            <person name="Nusbaum C."/>
            <person name="Birren B."/>
        </authorList>
    </citation>
    <scope>NUCLEOTIDE SEQUENCE [LARGE SCALE GENOMIC DNA]</scope>
    <source>
        <strain evidence="10">ATCC 700633</strain>
    </source>
</reference>
<reference evidence="10" key="2">
    <citation type="submission" date="2011-10" db="EMBL/GenBank/DDBJ databases">
        <title>The Genome Sequence of Granulicatella elegans ATCC 700633.</title>
        <authorList>
            <consortium name="The Broad Institute Genome Sequencing Platform"/>
            <consortium name="The Broad Institute Genome Sequencing Center for Infectious Disease"/>
            <person name="Earl A."/>
            <person name="Ward D."/>
            <person name="Feldgarden M."/>
            <person name="Gevers D."/>
            <person name="Sibley C.D."/>
            <person name="Field T.R."/>
            <person name="Grinwis M."/>
            <person name="Eshaghurshan C.S."/>
            <person name="Surette M.G."/>
            <person name="Young S.K."/>
            <person name="Zeng Q."/>
            <person name="Gargeya S."/>
            <person name="Fitzgerald M."/>
            <person name="Haas B."/>
            <person name="Abouelleil A."/>
            <person name="Alvarado L."/>
            <person name="Arachchi H.M."/>
            <person name="Berlin A."/>
            <person name="Brown A."/>
            <person name="Chapman S.B."/>
            <person name="Chen Z."/>
            <person name="Dunbar C."/>
            <person name="Freedman E."/>
            <person name="Gearin G."/>
            <person name="Goldberg J."/>
            <person name="Griggs A."/>
            <person name="Gujja S."/>
            <person name="Heiman D."/>
            <person name="Howarth C."/>
            <person name="Larson L."/>
            <person name="Lui A."/>
            <person name="MacDonald P.J.P."/>
            <person name="Montmayeur A."/>
            <person name="Murphy C."/>
            <person name="Neiman D."/>
            <person name="Pearson M."/>
            <person name="Priest M."/>
            <person name="Roberts A."/>
            <person name="Saif S."/>
            <person name="Shea T."/>
            <person name="Shenoy N."/>
            <person name="Sisk P."/>
            <person name="Stolte C."/>
            <person name="Sykes S."/>
            <person name="Wortman J."/>
            <person name="Nusbaum C."/>
            <person name="Birren B."/>
        </authorList>
    </citation>
    <scope>NUCLEOTIDE SEQUENCE [LARGE SCALE GENOMIC DNA]</scope>
    <source>
        <strain evidence="10">ATCC 700633</strain>
    </source>
</reference>
<evidence type="ECO:0000259" key="9">
    <source>
        <dbReference type="Pfam" id="PF12821"/>
    </source>
</evidence>
<feature type="transmembrane region" description="Helical" evidence="8">
    <location>
        <begin position="54"/>
        <end position="71"/>
    </location>
</feature>
<comment type="caution">
    <text evidence="10">The sequence shown here is derived from an EMBL/GenBank/DDBJ whole genome shotgun (WGS) entry which is preliminary data.</text>
</comment>
<sequence>MMFQVISSVIAVYFSSIVFEVPKRLIKYTALIGGIGWWIYLLFLESAGMELSTYYSGLTVAFLSHIAARFFKAPVTVFFIPGFFPLVPGAGMYRTAYAFLTGDSVKAHYYLSSTIAVAGMIALAIFTVDSLFRLHSIWKKHTKKT</sequence>
<keyword evidence="6 8" id="KW-0472">Membrane</keyword>
<dbReference type="Pfam" id="PF12821">
    <property type="entry name" value="ThrE_2"/>
    <property type="match status" value="1"/>
</dbReference>
<protein>
    <recommendedName>
        <fullName evidence="9">Threonine/Serine exporter ThrE domain-containing protein</fullName>
    </recommendedName>
</protein>
<dbReference type="PANTHER" id="PTHR34390">
    <property type="entry name" value="UPF0442 PROTEIN YJJB-RELATED"/>
    <property type="match status" value="1"/>
</dbReference>
<dbReference type="Proteomes" id="UP000002939">
    <property type="component" value="Unassembled WGS sequence"/>
</dbReference>
<evidence type="ECO:0000256" key="6">
    <source>
        <dbReference type="ARBA" id="ARBA00023136"/>
    </source>
</evidence>
<organism evidence="10 11">
    <name type="scientific">Granulicatella elegans ATCC 700633</name>
    <dbReference type="NCBI Taxonomy" id="626369"/>
    <lineage>
        <taxon>Bacteria</taxon>
        <taxon>Bacillati</taxon>
        <taxon>Bacillota</taxon>
        <taxon>Bacilli</taxon>
        <taxon>Lactobacillales</taxon>
        <taxon>Carnobacteriaceae</taxon>
        <taxon>Granulicatella</taxon>
    </lineage>
</organism>
<evidence type="ECO:0000256" key="5">
    <source>
        <dbReference type="ARBA" id="ARBA00022989"/>
    </source>
</evidence>
<feature type="transmembrane region" description="Helical" evidence="8">
    <location>
        <begin position="109"/>
        <end position="132"/>
    </location>
</feature>